<name>A0AAW2X8I8_9LAMI</name>
<reference evidence="1" key="2">
    <citation type="journal article" date="2024" name="Plant">
        <title>Genomic evolution and insights into agronomic trait innovations of Sesamum species.</title>
        <authorList>
            <person name="Miao H."/>
            <person name="Wang L."/>
            <person name="Qu L."/>
            <person name="Liu H."/>
            <person name="Sun Y."/>
            <person name="Le M."/>
            <person name="Wang Q."/>
            <person name="Wei S."/>
            <person name="Zheng Y."/>
            <person name="Lin W."/>
            <person name="Duan Y."/>
            <person name="Cao H."/>
            <person name="Xiong S."/>
            <person name="Wang X."/>
            <person name="Wei L."/>
            <person name="Li C."/>
            <person name="Ma Q."/>
            <person name="Ju M."/>
            <person name="Zhao R."/>
            <person name="Li G."/>
            <person name="Mu C."/>
            <person name="Tian Q."/>
            <person name="Mei H."/>
            <person name="Zhang T."/>
            <person name="Gao T."/>
            <person name="Zhang H."/>
        </authorList>
    </citation>
    <scope>NUCLEOTIDE SEQUENCE</scope>
    <source>
        <strain evidence="1">KEN1</strain>
    </source>
</reference>
<protein>
    <submittedName>
        <fullName evidence="1">Uncharacterized protein</fullName>
    </submittedName>
</protein>
<accession>A0AAW2X8I8</accession>
<gene>
    <name evidence="1" type="ORF">Slati_1401500</name>
</gene>
<evidence type="ECO:0000313" key="1">
    <source>
        <dbReference type="EMBL" id="KAL0448451.1"/>
    </source>
</evidence>
<proteinExistence type="predicted"/>
<dbReference type="EMBL" id="JACGWN010000005">
    <property type="protein sequence ID" value="KAL0448451.1"/>
    <property type="molecule type" value="Genomic_DNA"/>
</dbReference>
<organism evidence="1">
    <name type="scientific">Sesamum latifolium</name>
    <dbReference type="NCBI Taxonomy" id="2727402"/>
    <lineage>
        <taxon>Eukaryota</taxon>
        <taxon>Viridiplantae</taxon>
        <taxon>Streptophyta</taxon>
        <taxon>Embryophyta</taxon>
        <taxon>Tracheophyta</taxon>
        <taxon>Spermatophyta</taxon>
        <taxon>Magnoliopsida</taxon>
        <taxon>eudicotyledons</taxon>
        <taxon>Gunneridae</taxon>
        <taxon>Pentapetalae</taxon>
        <taxon>asterids</taxon>
        <taxon>lamiids</taxon>
        <taxon>Lamiales</taxon>
        <taxon>Pedaliaceae</taxon>
        <taxon>Sesamum</taxon>
    </lineage>
</organism>
<dbReference type="AlphaFoldDB" id="A0AAW2X8I8"/>
<comment type="caution">
    <text evidence="1">The sequence shown here is derived from an EMBL/GenBank/DDBJ whole genome shotgun (WGS) entry which is preliminary data.</text>
</comment>
<reference evidence="1" key="1">
    <citation type="submission" date="2020-06" db="EMBL/GenBank/DDBJ databases">
        <authorList>
            <person name="Li T."/>
            <person name="Hu X."/>
            <person name="Zhang T."/>
            <person name="Song X."/>
            <person name="Zhang H."/>
            <person name="Dai N."/>
            <person name="Sheng W."/>
            <person name="Hou X."/>
            <person name="Wei L."/>
        </authorList>
    </citation>
    <scope>NUCLEOTIDE SEQUENCE</scope>
    <source>
        <strain evidence="1">KEN1</strain>
        <tissue evidence="1">Leaf</tissue>
    </source>
</reference>
<sequence length="61" mass="6613">MAAGAGGSLEGPSGRSAEASSFFSSFFPRRKHPPLKNQLLLRGVTFHFCLHLTKKAVEIIL</sequence>